<feature type="domain" description="Cell wall hydrolase SleB" evidence="3">
    <location>
        <begin position="132"/>
        <end position="239"/>
    </location>
</feature>
<feature type="chain" id="PRO_5023023624" evidence="2">
    <location>
        <begin position="24"/>
        <end position="340"/>
    </location>
</feature>
<dbReference type="OrthoDB" id="9785345at2"/>
<dbReference type="AlphaFoldDB" id="A0A5C6UJU1"/>
<evidence type="ECO:0000313" key="4">
    <source>
        <dbReference type="EMBL" id="TXC73007.1"/>
    </source>
</evidence>
<dbReference type="InterPro" id="IPR011105">
    <property type="entry name" value="Cell_wall_hydrolase_SleB"/>
</dbReference>
<dbReference type="EMBL" id="VOQR01000001">
    <property type="protein sequence ID" value="TXC73007.1"/>
    <property type="molecule type" value="Genomic_DNA"/>
</dbReference>
<evidence type="ECO:0000259" key="3">
    <source>
        <dbReference type="Pfam" id="PF07486"/>
    </source>
</evidence>
<name>A0A5C6UJU1_9SPHN</name>
<feature type="signal peptide" evidence="2">
    <location>
        <begin position="1"/>
        <end position="23"/>
    </location>
</feature>
<dbReference type="Gene3D" id="1.10.10.2520">
    <property type="entry name" value="Cell wall hydrolase SleB, domain 1"/>
    <property type="match status" value="1"/>
</dbReference>
<gene>
    <name evidence="4" type="ORF">FSB78_17250</name>
</gene>
<dbReference type="GO" id="GO:0016787">
    <property type="term" value="F:hydrolase activity"/>
    <property type="evidence" value="ECO:0007669"/>
    <property type="project" value="UniProtKB-KW"/>
</dbReference>
<keyword evidence="2" id="KW-0732">Signal</keyword>
<evidence type="ECO:0000256" key="2">
    <source>
        <dbReference type="SAM" id="SignalP"/>
    </source>
</evidence>
<evidence type="ECO:0000256" key="1">
    <source>
        <dbReference type="SAM" id="MobiDB-lite"/>
    </source>
</evidence>
<sequence length="340" mass="35167">MGRIWAALVAVGLLVTAAMSAHAALRAIDAHDVVAVVPDVRRGYEADEHFPGSALLYADRAAISGRAAPAAGVTGTTALPDLPMSAAAASRIVAADAGITVAQPFSMARASAADRGRAAQCLTAAIYYEAASEPDAGQQAVAQVILNRVRHPAFPATVCGVVYQGSERTVCQFSFACDGAMARVPSRTAWIRAARVASAALAGYVFAGVGLATHYHTYAVTPAWNRSLVMTDVVGAHFFHRWKGYWGTASAFSQRYLGGEPVPGPHLPVAPVAPLMLAVVPAVTPPDAAVPVAPAPVSTVQPDYALSGTPRVAPPVVPAPDTLPPASQILDRWKDSGKPL</sequence>
<dbReference type="Pfam" id="PF07486">
    <property type="entry name" value="Hydrolase_2"/>
    <property type="match status" value="1"/>
</dbReference>
<reference evidence="4 5" key="1">
    <citation type="journal article" date="2013" name="Antonie Van Leeuwenhoek">
        <title>Sphingomonas ginsenosidivorax sp. nov., with the ability to transform ginsenosides.</title>
        <authorList>
            <person name="Jin X.F."/>
            <person name="Kim J.K."/>
            <person name="Liu Q.M."/>
            <person name="Kang M.S."/>
            <person name="He D."/>
            <person name="Jin F.X."/>
            <person name="Kim S.C."/>
            <person name="Im W.T."/>
        </authorList>
    </citation>
    <scope>NUCLEOTIDE SEQUENCE [LARGE SCALE GENOMIC DNA]</scope>
    <source>
        <strain evidence="4 5">KHI67</strain>
    </source>
</reference>
<comment type="caution">
    <text evidence="4">The sequence shown here is derived from an EMBL/GenBank/DDBJ whole genome shotgun (WGS) entry which is preliminary data.</text>
</comment>
<protein>
    <submittedName>
        <fullName evidence="4">Cell wall hydrolase</fullName>
    </submittedName>
</protein>
<dbReference type="Proteomes" id="UP000321250">
    <property type="component" value="Unassembled WGS sequence"/>
</dbReference>
<proteinExistence type="predicted"/>
<feature type="compositionally biased region" description="Basic and acidic residues" evidence="1">
    <location>
        <begin position="331"/>
        <end position="340"/>
    </location>
</feature>
<organism evidence="4 5">
    <name type="scientific">Sphingomonas ginsenosidivorax</name>
    <dbReference type="NCBI Taxonomy" id="862135"/>
    <lineage>
        <taxon>Bacteria</taxon>
        <taxon>Pseudomonadati</taxon>
        <taxon>Pseudomonadota</taxon>
        <taxon>Alphaproteobacteria</taxon>
        <taxon>Sphingomonadales</taxon>
        <taxon>Sphingomonadaceae</taxon>
        <taxon>Sphingomonas</taxon>
    </lineage>
</organism>
<accession>A0A5C6UJU1</accession>
<keyword evidence="5" id="KW-1185">Reference proteome</keyword>
<feature type="region of interest" description="Disordered" evidence="1">
    <location>
        <begin position="315"/>
        <end position="340"/>
    </location>
</feature>
<dbReference type="InterPro" id="IPR042047">
    <property type="entry name" value="SleB_dom1"/>
</dbReference>
<keyword evidence="4" id="KW-0378">Hydrolase</keyword>
<evidence type="ECO:0000313" key="5">
    <source>
        <dbReference type="Proteomes" id="UP000321250"/>
    </source>
</evidence>